<evidence type="ECO:0000313" key="1">
    <source>
        <dbReference type="EMBL" id="KAJ0008374.1"/>
    </source>
</evidence>
<proteinExistence type="predicted"/>
<organism evidence="1 2">
    <name type="scientific">Pistacia integerrima</name>
    <dbReference type="NCBI Taxonomy" id="434235"/>
    <lineage>
        <taxon>Eukaryota</taxon>
        <taxon>Viridiplantae</taxon>
        <taxon>Streptophyta</taxon>
        <taxon>Embryophyta</taxon>
        <taxon>Tracheophyta</taxon>
        <taxon>Spermatophyta</taxon>
        <taxon>Magnoliopsida</taxon>
        <taxon>eudicotyledons</taxon>
        <taxon>Gunneridae</taxon>
        <taxon>Pentapetalae</taxon>
        <taxon>rosids</taxon>
        <taxon>malvids</taxon>
        <taxon>Sapindales</taxon>
        <taxon>Anacardiaceae</taxon>
        <taxon>Pistacia</taxon>
    </lineage>
</organism>
<name>A0ACC0X3D9_9ROSI</name>
<protein>
    <submittedName>
        <fullName evidence="1">Uncharacterized protein</fullName>
    </submittedName>
</protein>
<dbReference type="EMBL" id="CM047750">
    <property type="protein sequence ID" value="KAJ0008374.1"/>
    <property type="molecule type" value="Genomic_DNA"/>
</dbReference>
<accession>A0ACC0X3D9</accession>
<sequence length="231" mass="25520">MLSRASKAVLFNNYCLIRLPLYNWRFCRENLCDSSRFRALLTRGESQFCLSQARFLSSLRSSTFMEVVKAACRQGSVALDSVAIRADEKSYSYTQLVSSALRISRLLSSNDLNTSAVPAGGCGARIGIVAKPCAEFVAAVLGTWFSGRVAVPLALSYPESELLHVMHDSDISMVLSTEDYHEVMQNVASKSAAQFSLIPLVPNVSSERTTHDHYEVEEIDADRGLLKNIKK</sequence>
<reference evidence="2" key="1">
    <citation type="journal article" date="2023" name="G3 (Bethesda)">
        <title>Genome assembly and association tests identify interacting loci associated with vigor, precocity, and sex in interspecific pistachio rootstocks.</title>
        <authorList>
            <person name="Palmer W."/>
            <person name="Jacygrad E."/>
            <person name="Sagayaradj S."/>
            <person name="Cavanaugh K."/>
            <person name="Han R."/>
            <person name="Bertier L."/>
            <person name="Beede B."/>
            <person name="Kafkas S."/>
            <person name="Golino D."/>
            <person name="Preece J."/>
            <person name="Michelmore R."/>
        </authorList>
    </citation>
    <scope>NUCLEOTIDE SEQUENCE [LARGE SCALE GENOMIC DNA]</scope>
</reference>
<comment type="caution">
    <text evidence="1">The sequence shown here is derived from an EMBL/GenBank/DDBJ whole genome shotgun (WGS) entry which is preliminary data.</text>
</comment>
<evidence type="ECO:0000313" key="2">
    <source>
        <dbReference type="Proteomes" id="UP001163603"/>
    </source>
</evidence>
<keyword evidence="2" id="KW-1185">Reference proteome</keyword>
<dbReference type="Proteomes" id="UP001163603">
    <property type="component" value="Chromosome 15"/>
</dbReference>
<gene>
    <name evidence="1" type="ORF">Pint_29729</name>
</gene>